<evidence type="ECO:0000313" key="1">
    <source>
        <dbReference type="EMBL" id="CAD7397904.1"/>
    </source>
</evidence>
<dbReference type="EMBL" id="OC317599">
    <property type="protein sequence ID" value="CAD7397904.1"/>
    <property type="molecule type" value="Genomic_DNA"/>
</dbReference>
<accession>A0A7R9GVN4</accession>
<reference evidence="1" key="1">
    <citation type="submission" date="2020-11" db="EMBL/GenBank/DDBJ databases">
        <authorList>
            <person name="Tran Van P."/>
        </authorList>
    </citation>
    <scope>NUCLEOTIDE SEQUENCE</scope>
</reference>
<protein>
    <submittedName>
        <fullName evidence="1">Uncharacterized protein</fullName>
    </submittedName>
</protein>
<dbReference type="AlphaFoldDB" id="A0A7R9GVN4"/>
<name>A0A7R9GVN4_TIMCR</name>
<sequence>MKYFGLNGLDHRTSRIIPLLVIPPAFLNKILKVAVAIIVDPEFHLGDNPISPGAYIHTPLQHYVSSTHYTSVTTKRAVELSQHTERREDERGKTKEHNEPWNVLRMSGQQIWTLVKCFFFLTKDLWFGEVVAERWTWIGSQYSRSNRVVRIIYYNEVPYGFFNRFMAGSVVVLQQINHLTFEMEYLTSALVVLSSTAEDGEIEVRMSVEQREQRYIYCSPASCSVDVCIVASDHLLPGMLRALMKIDPSWGPSEWTPQMNSEHSPCRDHREEKYYELVKDMEGVNKVAKRSYRGCRRAKESGKQSSDGKMVSQGVYHLIPRLVEDHLSTIALLLTLPSKLN</sequence>
<gene>
    <name evidence="1" type="ORF">TCEB3V08_LOCUS4251</name>
</gene>
<organism evidence="1">
    <name type="scientific">Timema cristinae</name>
    <name type="common">Walking stick</name>
    <dbReference type="NCBI Taxonomy" id="61476"/>
    <lineage>
        <taxon>Eukaryota</taxon>
        <taxon>Metazoa</taxon>
        <taxon>Ecdysozoa</taxon>
        <taxon>Arthropoda</taxon>
        <taxon>Hexapoda</taxon>
        <taxon>Insecta</taxon>
        <taxon>Pterygota</taxon>
        <taxon>Neoptera</taxon>
        <taxon>Polyneoptera</taxon>
        <taxon>Phasmatodea</taxon>
        <taxon>Timematodea</taxon>
        <taxon>Timematoidea</taxon>
        <taxon>Timematidae</taxon>
        <taxon>Timema</taxon>
    </lineage>
</organism>
<proteinExistence type="predicted"/>